<dbReference type="InterPro" id="IPR000847">
    <property type="entry name" value="LysR_HTH_N"/>
</dbReference>
<comment type="caution">
    <text evidence="6">The sequence shown here is derived from an EMBL/GenBank/DDBJ whole genome shotgun (WGS) entry which is preliminary data.</text>
</comment>
<dbReference type="GO" id="GO:0003677">
    <property type="term" value="F:DNA binding"/>
    <property type="evidence" value="ECO:0007669"/>
    <property type="project" value="UniProtKB-KW"/>
</dbReference>
<dbReference type="Gene3D" id="3.40.190.290">
    <property type="match status" value="1"/>
</dbReference>
<name>A0A412G6S0_9FIRM</name>
<dbReference type="AlphaFoldDB" id="A0A412G6S0"/>
<keyword evidence="4" id="KW-0804">Transcription</keyword>
<dbReference type="PROSITE" id="PS50931">
    <property type="entry name" value="HTH_LYSR"/>
    <property type="match status" value="1"/>
</dbReference>
<dbReference type="GeneID" id="83014033"/>
<dbReference type="InterPro" id="IPR005119">
    <property type="entry name" value="LysR_subst-bd"/>
</dbReference>
<dbReference type="SUPFAM" id="SSF53850">
    <property type="entry name" value="Periplasmic binding protein-like II"/>
    <property type="match status" value="1"/>
</dbReference>
<reference evidence="6 7" key="1">
    <citation type="submission" date="2018-08" db="EMBL/GenBank/DDBJ databases">
        <title>A genome reference for cultivated species of the human gut microbiota.</title>
        <authorList>
            <person name="Zou Y."/>
            <person name="Xue W."/>
            <person name="Luo G."/>
        </authorList>
    </citation>
    <scope>NUCLEOTIDE SEQUENCE [LARGE SCALE GENOMIC DNA]</scope>
    <source>
        <strain evidence="6 7">AF24-29</strain>
    </source>
</reference>
<dbReference type="GO" id="GO:0005829">
    <property type="term" value="C:cytosol"/>
    <property type="evidence" value="ECO:0007669"/>
    <property type="project" value="TreeGrafter"/>
</dbReference>
<sequence length="302" mass="34598">MNINELKYFIKVADQQSLSKAANELYISYQGLSKSLKSLETELNCSLFEKSGSGYKLTEYGEELYPAAKLIVSEWETLQLSLHQIQRRRNHFFHIGVAMGVDTPFANFRSQLDLFLRKHNNVVMIDAWDSYCEEKIESGELDIAITFGPVNDVRFDCTVLLQGTLAALVHPENSLWERKSLRIQDLADQEIITVNRYFRNYDILMQACQSRGFKPRIILNTVNLTATLLGYQDRKAIGISNNLCYPMESVGAYKVIPVLDQNTTCQINLLIHPWQRANKEIQQLKQELLQCFFVSADSVGIK</sequence>
<dbReference type="Pfam" id="PF00126">
    <property type="entry name" value="HTH_1"/>
    <property type="match status" value="1"/>
</dbReference>
<evidence type="ECO:0000256" key="1">
    <source>
        <dbReference type="ARBA" id="ARBA00009437"/>
    </source>
</evidence>
<protein>
    <submittedName>
        <fullName evidence="6">LysR family transcriptional regulator</fullName>
    </submittedName>
</protein>
<evidence type="ECO:0000259" key="5">
    <source>
        <dbReference type="PROSITE" id="PS50931"/>
    </source>
</evidence>
<keyword evidence="7" id="KW-1185">Reference proteome</keyword>
<keyword evidence="3" id="KW-0238">DNA-binding</keyword>
<dbReference type="InterPro" id="IPR050950">
    <property type="entry name" value="HTH-type_LysR_regulators"/>
</dbReference>
<dbReference type="FunFam" id="1.10.10.10:FF:000001">
    <property type="entry name" value="LysR family transcriptional regulator"/>
    <property type="match status" value="1"/>
</dbReference>
<accession>A0A412G6S0</accession>
<dbReference type="CDD" id="cd05466">
    <property type="entry name" value="PBP2_LTTR_substrate"/>
    <property type="match status" value="1"/>
</dbReference>
<evidence type="ECO:0000313" key="6">
    <source>
        <dbReference type="EMBL" id="RGR76949.1"/>
    </source>
</evidence>
<dbReference type="InterPro" id="IPR036388">
    <property type="entry name" value="WH-like_DNA-bd_sf"/>
</dbReference>
<feature type="domain" description="HTH lysR-type" evidence="5">
    <location>
        <begin position="1"/>
        <end position="58"/>
    </location>
</feature>
<dbReference type="RefSeq" id="WP_117892713.1">
    <property type="nucleotide sequence ID" value="NZ_CABJCV010000001.1"/>
</dbReference>
<dbReference type="GO" id="GO:0003700">
    <property type="term" value="F:DNA-binding transcription factor activity"/>
    <property type="evidence" value="ECO:0007669"/>
    <property type="project" value="InterPro"/>
</dbReference>
<evidence type="ECO:0000256" key="2">
    <source>
        <dbReference type="ARBA" id="ARBA00023015"/>
    </source>
</evidence>
<dbReference type="PANTHER" id="PTHR30419">
    <property type="entry name" value="HTH-TYPE TRANSCRIPTIONAL REGULATOR YBHD"/>
    <property type="match status" value="1"/>
</dbReference>
<comment type="similarity">
    <text evidence="1">Belongs to the LysR transcriptional regulatory family.</text>
</comment>
<proteinExistence type="inferred from homology"/>
<organism evidence="6 7">
    <name type="scientific">Holdemania filiformis</name>
    <dbReference type="NCBI Taxonomy" id="61171"/>
    <lineage>
        <taxon>Bacteria</taxon>
        <taxon>Bacillati</taxon>
        <taxon>Bacillota</taxon>
        <taxon>Erysipelotrichia</taxon>
        <taxon>Erysipelotrichales</taxon>
        <taxon>Erysipelotrichaceae</taxon>
        <taxon>Holdemania</taxon>
    </lineage>
</organism>
<dbReference type="InterPro" id="IPR036390">
    <property type="entry name" value="WH_DNA-bd_sf"/>
</dbReference>
<gene>
    <name evidence="6" type="ORF">DWY25_01245</name>
</gene>
<dbReference type="EMBL" id="QRUP01000001">
    <property type="protein sequence ID" value="RGR76949.1"/>
    <property type="molecule type" value="Genomic_DNA"/>
</dbReference>
<evidence type="ECO:0000256" key="4">
    <source>
        <dbReference type="ARBA" id="ARBA00023163"/>
    </source>
</evidence>
<keyword evidence="2" id="KW-0805">Transcription regulation</keyword>
<evidence type="ECO:0000256" key="3">
    <source>
        <dbReference type="ARBA" id="ARBA00023125"/>
    </source>
</evidence>
<dbReference type="Proteomes" id="UP000284178">
    <property type="component" value="Unassembled WGS sequence"/>
</dbReference>
<dbReference type="Gene3D" id="1.10.10.10">
    <property type="entry name" value="Winged helix-like DNA-binding domain superfamily/Winged helix DNA-binding domain"/>
    <property type="match status" value="1"/>
</dbReference>
<dbReference type="SUPFAM" id="SSF46785">
    <property type="entry name" value="Winged helix' DNA-binding domain"/>
    <property type="match status" value="1"/>
</dbReference>
<dbReference type="PANTHER" id="PTHR30419:SF25">
    <property type="entry name" value="HTH-TYPE TRANSCRIPTIONAL REGULATOR YTLI"/>
    <property type="match status" value="1"/>
</dbReference>
<dbReference type="Pfam" id="PF03466">
    <property type="entry name" value="LysR_substrate"/>
    <property type="match status" value="1"/>
</dbReference>
<evidence type="ECO:0000313" key="7">
    <source>
        <dbReference type="Proteomes" id="UP000284178"/>
    </source>
</evidence>